<comment type="subcellular location">
    <subcellularLocation>
        <location evidence="1">Cell membrane</location>
        <topology evidence="1">Multi-pass membrane protein</topology>
    </subcellularLocation>
</comment>
<evidence type="ECO:0000256" key="10">
    <source>
        <dbReference type="SAM" id="Phobius"/>
    </source>
</evidence>
<sequence length="255" mass="28968">MLYAIQLQIRVIATLVLRETRMTFGTSHIGYLWAIFQPMVSISFLVVLFYLIGRKSPYGTSLALFFSTAVLTLELYNKMSVSLMRAFTSNKSLLTYPMIKETDTLFARAVLIGLTFVIINTVYYGGLWSVGLAQLPVHPEWLCLAFALTLALGFGIGTLNAIIYQRAQTWQHIEKLFARPLFFLSGVFYIPSKLPPEATAVLKWNPILHLVELTREAFFAGYESDILNIWYPLSLALTLSAIGLLWERISRKRRV</sequence>
<feature type="transmembrane region" description="Helical" evidence="10">
    <location>
        <begin position="58"/>
        <end position="76"/>
    </location>
</feature>
<name>A0ABR9XAJ8_9RHOB</name>
<evidence type="ECO:0000256" key="8">
    <source>
        <dbReference type="ARBA" id="ARBA00023047"/>
    </source>
</evidence>
<dbReference type="Pfam" id="PF01061">
    <property type="entry name" value="ABC2_membrane"/>
    <property type="match status" value="1"/>
</dbReference>
<dbReference type="EMBL" id="JADFFK010000035">
    <property type="protein sequence ID" value="MBE9640516.1"/>
    <property type="molecule type" value="Genomic_DNA"/>
</dbReference>
<keyword evidence="6 10" id="KW-0812">Transmembrane</keyword>
<evidence type="ECO:0000256" key="2">
    <source>
        <dbReference type="ARBA" id="ARBA00007783"/>
    </source>
</evidence>
<keyword evidence="13" id="KW-1185">Reference proteome</keyword>
<evidence type="ECO:0000256" key="6">
    <source>
        <dbReference type="ARBA" id="ARBA00022692"/>
    </source>
</evidence>
<keyword evidence="9 10" id="KW-0472">Membrane</keyword>
<feature type="transmembrane region" description="Helical" evidence="10">
    <location>
        <begin position="144"/>
        <end position="164"/>
    </location>
</feature>
<organism evidence="12 13">
    <name type="scientific">Salipiger mangrovisoli</name>
    <dbReference type="NCBI Taxonomy" id="2865933"/>
    <lineage>
        <taxon>Bacteria</taxon>
        <taxon>Pseudomonadati</taxon>
        <taxon>Pseudomonadota</taxon>
        <taxon>Alphaproteobacteria</taxon>
        <taxon>Rhodobacterales</taxon>
        <taxon>Roseobacteraceae</taxon>
        <taxon>Salipiger</taxon>
    </lineage>
</organism>
<dbReference type="PANTHER" id="PTHR30413:SF10">
    <property type="entry name" value="CAPSULE POLYSACCHARIDE EXPORT INNER-MEMBRANE PROTEIN CTRC"/>
    <property type="match status" value="1"/>
</dbReference>
<proteinExistence type="inferred from homology"/>
<evidence type="ECO:0000256" key="5">
    <source>
        <dbReference type="ARBA" id="ARBA00022597"/>
    </source>
</evidence>
<reference evidence="12 13" key="1">
    <citation type="journal article" date="2021" name="Int. J. Syst. Evol. Microbiol.">
        <title>Salipiger mangrovisoli sp. nov., isolated from mangrove soil and the proposal for the reclassification of Paraphaeobacter pallidus as Salipiger pallidus comb. nov.</title>
        <authorList>
            <person name="Du J."/>
            <person name="Liu Y."/>
            <person name="Pei T."/>
            <person name="Deng M.R."/>
            <person name="Zhu H."/>
        </authorList>
    </citation>
    <scope>NUCLEOTIDE SEQUENCE [LARGE SCALE GENOMIC DNA]</scope>
    <source>
        <strain evidence="12 13">6D45A</strain>
    </source>
</reference>
<feature type="domain" description="ABC-2 type transporter transmembrane" evidence="11">
    <location>
        <begin position="12"/>
        <end position="219"/>
    </location>
</feature>
<evidence type="ECO:0000259" key="11">
    <source>
        <dbReference type="Pfam" id="PF01061"/>
    </source>
</evidence>
<keyword evidence="4" id="KW-1003">Cell membrane</keyword>
<comment type="caution">
    <text evidence="12">The sequence shown here is derived from an EMBL/GenBank/DDBJ whole genome shotgun (WGS) entry which is preliminary data.</text>
</comment>
<dbReference type="InterPro" id="IPR013525">
    <property type="entry name" value="ABC2_TM"/>
</dbReference>
<dbReference type="PANTHER" id="PTHR30413">
    <property type="entry name" value="INNER MEMBRANE TRANSPORT PERMEASE"/>
    <property type="match status" value="1"/>
</dbReference>
<accession>A0ABR9XAJ8</accession>
<dbReference type="PRINTS" id="PR00164">
    <property type="entry name" value="ABC2TRNSPORT"/>
</dbReference>
<evidence type="ECO:0000256" key="1">
    <source>
        <dbReference type="ARBA" id="ARBA00004651"/>
    </source>
</evidence>
<keyword evidence="3" id="KW-0813">Transport</keyword>
<dbReference type="InterPro" id="IPR000412">
    <property type="entry name" value="ABC_2_transport"/>
</dbReference>
<evidence type="ECO:0000256" key="9">
    <source>
        <dbReference type="ARBA" id="ARBA00023136"/>
    </source>
</evidence>
<evidence type="ECO:0000256" key="4">
    <source>
        <dbReference type="ARBA" id="ARBA00022475"/>
    </source>
</evidence>
<evidence type="ECO:0000256" key="3">
    <source>
        <dbReference type="ARBA" id="ARBA00022448"/>
    </source>
</evidence>
<keyword evidence="5" id="KW-0762">Sugar transport</keyword>
<protein>
    <submittedName>
        <fullName evidence="12">ABC transporter permease</fullName>
    </submittedName>
</protein>
<dbReference type="Proteomes" id="UP000607796">
    <property type="component" value="Unassembled WGS sequence"/>
</dbReference>
<keyword evidence="8" id="KW-0625">Polysaccharide transport</keyword>
<evidence type="ECO:0000313" key="12">
    <source>
        <dbReference type="EMBL" id="MBE9640516.1"/>
    </source>
</evidence>
<feature type="transmembrane region" description="Helical" evidence="10">
    <location>
        <begin position="229"/>
        <end position="246"/>
    </location>
</feature>
<evidence type="ECO:0000256" key="7">
    <source>
        <dbReference type="ARBA" id="ARBA00022989"/>
    </source>
</evidence>
<gene>
    <name evidence="12" type="ORF">IQ782_27055</name>
</gene>
<feature type="transmembrane region" description="Helical" evidence="10">
    <location>
        <begin position="176"/>
        <end position="192"/>
    </location>
</feature>
<comment type="similarity">
    <text evidence="2">Belongs to the ABC-2 integral membrane protein family.</text>
</comment>
<feature type="transmembrane region" description="Helical" evidence="10">
    <location>
        <begin position="105"/>
        <end position="124"/>
    </location>
</feature>
<evidence type="ECO:0000313" key="13">
    <source>
        <dbReference type="Proteomes" id="UP000607796"/>
    </source>
</evidence>
<feature type="transmembrane region" description="Helical" evidence="10">
    <location>
        <begin position="31"/>
        <end position="52"/>
    </location>
</feature>
<dbReference type="RefSeq" id="WP_194137783.1">
    <property type="nucleotide sequence ID" value="NZ_JADFFK010000035.1"/>
</dbReference>
<keyword evidence="7 10" id="KW-1133">Transmembrane helix</keyword>